<protein>
    <submittedName>
        <fullName evidence="1">Uncharacterized protein</fullName>
    </submittedName>
</protein>
<keyword evidence="2" id="KW-1185">Reference proteome</keyword>
<dbReference type="Proteomes" id="UP000784294">
    <property type="component" value="Unassembled WGS sequence"/>
</dbReference>
<name>A0A448WX66_9PLAT</name>
<reference evidence="1" key="1">
    <citation type="submission" date="2018-11" db="EMBL/GenBank/DDBJ databases">
        <authorList>
            <consortium name="Pathogen Informatics"/>
        </authorList>
    </citation>
    <scope>NUCLEOTIDE SEQUENCE</scope>
</reference>
<evidence type="ECO:0000313" key="2">
    <source>
        <dbReference type="Proteomes" id="UP000784294"/>
    </source>
</evidence>
<dbReference type="AlphaFoldDB" id="A0A448WX66"/>
<proteinExistence type="predicted"/>
<dbReference type="EMBL" id="CAAALY010056606">
    <property type="protein sequence ID" value="VEL22473.1"/>
    <property type="molecule type" value="Genomic_DNA"/>
</dbReference>
<evidence type="ECO:0000313" key="1">
    <source>
        <dbReference type="EMBL" id="VEL22473.1"/>
    </source>
</evidence>
<gene>
    <name evidence="1" type="ORF">PXEA_LOCUS15913</name>
</gene>
<sequence>MHLVVKPIDSWSSSGGTHLRISPRNTFTRNRRNYLGNTINENVLEKAKEIGHRLLVEPTFESLHPTNTFTRNGRAYLGNTINENVPEKAKEIRSHHLVEPTFESLHPTNTLTRNGNMPAYSTRIVKQETVCKGRRVQWSEETGHELAWAGLDRVGLLVVMRALVKLGD</sequence>
<comment type="caution">
    <text evidence="1">The sequence shown here is derived from an EMBL/GenBank/DDBJ whole genome shotgun (WGS) entry which is preliminary data.</text>
</comment>
<organism evidence="1 2">
    <name type="scientific">Protopolystoma xenopodis</name>
    <dbReference type="NCBI Taxonomy" id="117903"/>
    <lineage>
        <taxon>Eukaryota</taxon>
        <taxon>Metazoa</taxon>
        <taxon>Spiralia</taxon>
        <taxon>Lophotrochozoa</taxon>
        <taxon>Platyhelminthes</taxon>
        <taxon>Monogenea</taxon>
        <taxon>Polyopisthocotylea</taxon>
        <taxon>Polystomatidea</taxon>
        <taxon>Polystomatidae</taxon>
        <taxon>Protopolystoma</taxon>
    </lineage>
</organism>
<accession>A0A448WX66</accession>